<dbReference type="GO" id="GO:0006309">
    <property type="term" value="P:apoptotic DNA fragmentation"/>
    <property type="evidence" value="ECO:0007669"/>
    <property type="project" value="TreeGrafter"/>
</dbReference>
<dbReference type="EMBL" id="HG805843">
    <property type="protein sequence ID" value="CDW53176.1"/>
    <property type="molecule type" value="Genomic_DNA"/>
</dbReference>
<gene>
    <name evidence="4" type="ORF">TTRE_0000143901</name>
</gene>
<feature type="chain" id="PRO_5001728191" evidence="3">
    <location>
        <begin position="20"/>
        <end position="386"/>
    </location>
</feature>
<feature type="signal peptide" evidence="3">
    <location>
        <begin position="1"/>
        <end position="19"/>
    </location>
</feature>
<dbReference type="PANTHER" id="PTHR10858:SF23">
    <property type="entry name" value="DEOXYRIBONUCLEASE II"/>
    <property type="match status" value="1"/>
</dbReference>
<dbReference type="CDD" id="cd09120">
    <property type="entry name" value="PLDc_DNaseII_1"/>
    <property type="match status" value="1"/>
</dbReference>
<dbReference type="OrthoDB" id="10261598at2759"/>
<evidence type="ECO:0000256" key="3">
    <source>
        <dbReference type="SAM" id="SignalP"/>
    </source>
</evidence>
<evidence type="ECO:0000313" key="4">
    <source>
        <dbReference type="EMBL" id="CDW53176.1"/>
    </source>
</evidence>
<dbReference type="InterPro" id="IPR004947">
    <property type="entry name" value="DNase_II"/>
</dbReference>
<accession>A0A077YZG3</accession>
<protein>
    <submittedName>
        <fullName evidence="4">Deoxyribonuclease (DNase) II</fullName>
    </submittedName>
</protein>
<evidence type="ECO:0000313" key="5">
    <source>
        <dbReference type="Proteomes" id="UP000030665"/>
    </source>
</evidence>
<dbReference type="AlphaFoldDB" id="A0A077YZG3"/>
<dbReference type="Pfam" id="PF03265">
    <property type="entry name" value="DNase_II"/>
    <property type="match status" value="1"/>
</dbReference>
<dbReference type="Proteomes" id="UP000030665">
    <property type="component" value="Unassembled WGS sequence"/>
</dbReference>
<keyword evidence="2" id="KW-0378">Hydrolase</keyword>
<dbReference type="STRING" id="36087.A0A077YZG3"/>
<proteinExistence type="inferred from homology"/>
<evidence type="ECO:0000256" key="1">
    <source>
        <dbReference type="ARBA" id="ARBA00007527"/>
    </source>
</evidence>
<name>A0A077YZG3_TRITR</name>
<keyword evidence="5" id="KW-1185">Reference proteome</keyword>
<dbReference type="PANTHER" id="PTHR10858">
    <property type="entry name" value="DEOXYRIBONUCLEASE II"/>
    <property type="match status" value="1"/>
</dbReference>
<reference evidence="4" key="2">
    <citation type="submission" date="2014-03" db="EMBL/GenBank/DDBJ databases">
        <title>The whipworm genome and dual-species transcriptomics of an intimate host-pathogen interaction.</title>
        <authorList>
            <person name="Foth B.J."/>
            <person name="Tsai I.J."/>
            <person name="Reid A.J."/>
            <person name="Bancroft A.J."/>
            <person name="Nichol S."/>
            <person name="Tracey A."/>
            <person name="Holroyd N."/>
            <person name="Cotton J.A."/>
            <person name="Stanley E.J."/>
            <person name="Zarowiecki M."/>
            <person name="Liu J.Z."/>
            <person name="Huckvale T."/>
            <person name="Cooper P.J."/>
            <person name="Grencis R.K."/>
            <person name="Berriman M."/>
        </authorList>
    </citation>
    <scope>NUCLEOTIDE SEQUENCE [LARGE SCALE GENOMIC DNA]</scope>
</reference>
<reference evidence="4" key="1">
    <citation type="submission" date="2014-01" db="EMBL/GenBank/DDBJ databases">
        <authorList>
            <person name="Aslett M."/>
        </authorList>
    </citation>
    <scope>NUCLEOTIDE SEQUENCE</scope>
</reference>
<comment type="similarity">
    <text evidence="1">Belongs to the DNase II family.</text>
</comment>
<organism evidence="4 5">
    <name type="scientific">Trichuris trichiura</name>
    <name type="common">Whipworm</name>
    <name type="synonym">Trichocephalus trichiurus</name>
    <dbReference type="NCBI Taxonomy" id="36087"/>
    <lineage>
        <taxon>Eukaryota</taxon>
        <taxon>Metazoa</taxon>
        <taxon>Ecdysozoa</taxon>
        <taxon>Nematoda</taxon>
        <taxon>Enoplea</taxon>
        <taxon>Dorylaimia</taxon>
        <taxon>Trichinellida</taxon>
        <taxon>Trichuridae</taxon>
        <taxon>Trichuris</taxon>
    </lineage>
</organism>
<keyword evidence="3" id="KW-0732">Signal</keyword>
<dbReference type="GO" id="GO:0004531">
    <property type="term" value="F:deoxyribonuclease II activity"/>
    <property type="evidence" value="ECO:0007669"/>
    <property type="project" value="InterPro"/>
</dbReference>
<sequence length="386" mass="44860">MRLYFLVVFFASFFPYTQTAVEYSCRSERPEDILDWFILYKLPKRSDDGLYNGNGFVFIDSSKPNTFWTPSKVGIDQKDQMLYTTLNLYFGASEKEKRNSLALFYSDFPPYFRTKIPKQNGKGIILAYGGKSALWIVHSIPRFPNYQYSWPNLANPDAQMAVCLSIPIDDVGKVTRQLVYQDPVIFFQNVPEVWRTKDVKVLLRDKKKTNEPFFKELDSVSTIDGTKLFVVSRLATGKTDFYADELAPKAKSSFVVWAKLTYPCKMMQNTCGRKYKVENLLNQVDIAIPEHTVVWKDYADGQDCSKVTSPLEFEFCPIFQQIASAKGTCPKPDYQWQLLRWHFAESLKVYNENDGASWALSRNREGYWCYTDFNRHVSYWSSLTYI</sequence>
<evidence type="ECO:0000256" key="2">
    <source>
        <dbReference type="ARBA" id="ARBA00022801"/>
    </source>
</evidence>